<feature type="transmembrane region" description="Helical" evidence="2">
    <location>
        <begin position="459"/>
        <end position="479"/>
    </location>
</feature>
<organism evidence="4 5">
    <name type="scientific">Hallella colorans</name>
    <dbReference type="NCBI Taxonomy" id="1703337"/>
    <lineage>
        <taxon>Bacteria</taxon>
        <taxon>Pseudomonadati</taxon>
        <taxon>Bacteroidota</taxon>
        <taxon>Bacteroidia</taxon>
        <taxon>Bacteroidales</taxon>
        <taxon>Prevotellaceae</taxon>
        <taxon>Hallella</taxon>
    </lineage>
</organism>
<keyword evidence="5" id="KW-1185">Reference proteome</keyword>
<keyword evidence="3" id="KW-0732">Signal</keyword>
<dbReference type="Proteomes" id="UP000245870">
    <property type="component" value="Unassembled WGS sequence"/>
</dbReference>
<keyword evidence="2" id="KW-1133">Transmembrane helix</keyword>
<dbReference type="PANTHER" id="PTHR40940:SF2">
    <property type="entry name" value="BATD"/>
    <property type="match status" value="1"/>
</dbReference>
<keyword evidence="2" id="KW-0472">Membrane</keyword>
<protein>
    <submittedName>
        <fullName evidence="4">Oxygen tolerance protein BatD</fullName>
    </submittedName>
</protein>
<comment type="caution">
    <text evidence="4">The sequence shown here is derived from an EMBL/GenBank/DDBJ whole genome shotgun (WGS) entry which is preliminary data.</text>
</comment>
<name>A0A2U0U1H9_9BACT</name>
<reference evidence="4 5" key="1">
    <citation type="submission" date="2018-05" db="EMBL/GenBank/DDBJ databases">
        <title>Genomic Encyclopedia of Type Strains, Phase IV (KMG-IV): sequencing the most valuable type-strain genomes for metagenomic binning, comparative biology and taxonomic classification.</title>
        <authorList>
            <person name="Goeker M."/>
        </authorList>
    </citation>
    <scope>NUCLEOTIDE SEQUENCE [LARGE SCALE GENOMIC DNA]</scope>
    <source>
        <strain evidence="4 5">DSM 100333</strain>
    </source>
</reference>
<evidence type="ECO:0000313" key="5">
    <source>
        <dbReference type="Proteomes" id="UP000245870"/>
    </source>
</evidence>
<sequence length="610" mass="67121">MTRCILHIFLTCLCFVCGITNTQAQISVSVPSRVSTGENFRLSFTINTQDVEGFRVGNIPGGLEVIAGPYTSQQSSYQVVNGHTSSSSSITYTYTLYADKPGTYTIPAAHAKINGKAVSSRAVRVTVSGSSRSNGGGVPPMHQDDGGDNTMRSAGSPISGKDLFIKVSASKRRVHEQEPVLLTYKVYTLVDLTQLEGKMPDLTGFHTQEVPLPQQKSFKMERVNGRAYRSVTWSQYVMYPQMTGKLEVPSITFKGIVVQQNRAVDPFEAFFNGGSGYVEVKREIKAPGLTIQVDPLPKKPENFSGGVGRFNISSQLSKTDVQAGDPITMRVVVSGVGNLKLIKAPDINLPKNFDKYDPKITDKTKLTAKGVEGNMVYDILFVPRQQGHYTIPAIEFVYFDVQTNAYKTLRTKSFSINVAKGTGKNATAVYDNPKDNDIHDIKHGEASCSVSGVRFVGSGTYWVCLLLPLIGFIVLLILFHKRAVERADIISLRKKKADSIARARLKKASQLMHAGRGDAFYDEVLRALWDYAGSKLIMPVEQLSRDNIAETFAQHDVQQETIEKFLLALDACEYERYAPGDASGNMGKTYTAAAVAISEIEDVMKKKRKL</sequence>
<dbReference type="Pfam" id="PF13584">
    <property type="entry name" value="BatD"/>
    <property type="match status" value="3"/>
</dbReference>
<dbReference type="EMBL" id="QENY01000018">
    <property type="protein sequence ID" value="PVX50134.1"/>
    <property type="molecule type" value="Genomic_DNA"/>
</dbReference>
<dbReference type="RefSeq" id="WP_116617060.1">
    <property type="nucleotide sequence ID" value="NZ_CAMPWS010000012.1"/>
</dbReference>
<evidence type="ECO:0000256" key="2">
    <source>
        <dbReference type="SAM" id="Phobius"/>
    </source>
</evidence>
<accession>A0A2U0U1H9</accession>
<evidence type="ECO:0000313" key="4">
    <source>
        <dbReference type="EMBL" id="PVX50134.1"/>
    </source>
</evidence>
<feature type="chain" id="PRO_5015557568" evidence="3">
    <location>
        <begin position="25"/>
        <end position="610"/>
    </location>
</feature>
<evidence type="ECO:0000256" key="3">
    <source>
        <dbReference type="SAM" id="SignalP"/>
    </source>
</evidence>
<dbReference type="PANTHER" id="PTHR40940">
    <property type="entry name" value="PROTEIN BATD-RELATED"/>
    <property type="match status" value="1"/>
</dbReference>
<dbReference type="InterPro" id="IPR025738">
    <property type="entry name" value="BatD"/>
</dbReference>
<evidence type="ECO:0000256" key="1">
    <source>
        <dbReference type="SAM" id="MobiDB-lite"/>
    </source>
</evidence>
<dbReference type="AlphaFoldDB" id="A0A2U0U1H9"/>
<dbReference type="OrthoDB" id="2079210at2"/>
<gene>
    <name evidence="4" type="ORF">C7379_11816</name>
</gene>
<keyword evidence="2" id="KW-0812">Transmembrane</keyword>
<feature type="region of interest" description="Disordered" evidence="1">
    <location>
        <begin position="128"/>
        <end position="157"/>
    </location>
</feature>
<feature type="signal peptide" evidence="3">
    <location>
        <begin position="1"/>
        <end position="24"/>
    </location>
</feature>
<proteinExistence type="predicted"/>